<keyword evidence="1" id="KW-0812">Transmembrane</keyword>
<feature type="transmembrane region" description="Helical" evidence="1">
    <location>
        <begin position="386"/>
        <end position="406"/>
    </location>
</feature>
<keyword evidence="1" id="KW-0472">Membrane</keyword>
<accession>A0ABP6ZUR6</accession>
<feature type="transmembrane region" description="Helical" evidence="1">
    <location>
        <begin position="186"/>
        <end position="205"/>
    </location>
</feature>
<dbReference type="RefSeq" id="WP_231480742.1">
    <property type="nucleotide sequence ID" value="NZ_BAAAZO010000006.1"/>
</dbReference>
<comment type="caution">
    <text evidence="2">The sequence shown here is derived from an EMBL/GenBank/DDBJ whole genome shotgun (WGS) entry which is preliminary data.</text>
</comment>
<reference evidence="3" key="1">
    <citation type="journal article" date="2019" name="Int. J. Syst. Evol. Microbiol.">
        <title>The Global Catalogue of Microorganisms (GCM) 10K type strain sequencing project: providing services to taxonomists for standard genome sequencing and annotation.</title>
        <authorList>
            <consortium name="The Broad Institute Genomics Platform"/>
            <consortium name="The Broad Institute Genome Sequencing Center for Infectious Disease"/>
            <person name="Wu L."/>
            <person name="Ma J."/>
        </authorList>
    </citation>
    <scope>NUCLEOTIDE SEQUENCE [LARGE SCALE GENOMIC DNA]</scope>
    <source>
        <strain evidence="3">JCM 16902</strain>
    </source>
</reference>
<keyword evidence="3" id="KW-1185">Reference proteome</keyword>
<evidence type="ECO:0000256" key="1">
    <source>
        <dbReference type="SAM" id="Phobius"/>
    </source>
</evidence>
<keyword evidence="1" id="KW-1133">Transmembrane helix</keyword>
<feature type="transmembrane region" description="Helical" evidence="1">
    <location>
        <begin position="412"/>
        <end position="430"/>
    </location>
</feature>
<feature type="transmembrane region" description="Helical" evidence="1">
    <location>
        <begin position="152"/>
        <end position="174"/>
    </location>
</feature>
<evidence type="ECO:0000313" key="3">
    <source>
        <dbReference type="Proteomes" id="UP001501074"/>
    </source>
</evidence>
<feature type="transmembrane region" description="Helical" evidence="1">
    <location>
        <begin position="125"/>
        <end position="146"/>
    </location>
</feature>
<feature type="transmembrane region" description="Helical" evidence="1">
    <location>
        <begin position="73"/>
        <end position="93"/>
    </location>
</feature>
<feature type="transmembrane region" description="Helical" evidence="1">
    <location>
        <begin position="211"/>
        <end position="232"/>
    </location>
</feature>
<name>A0ABP6ZUR6_9ACTN</name>
<gene>
    <name evidence="2" type="ORF">GCM10022223_38320</name>
</gene>
<dbReference type="EMBL" id="BAAAZO010000006">
    <property type="protein sequence ID" value="GAA3617948.1"/>
    <property type="molecule type" value="Genomic_DNA"/>
</dbReference>
<dbReference type="Pfam" id="PF19814">
    <property type="entry name" value="DUF6297"/>
    <property type="match status" value="1"/>
</dbReference>
<sequence>MSPALPTGGQVRRVTRDASNYHSETKLTDVLGDVYVGVFAVAMAATMVFSLSTRLAPGEGPFRQAAQDGPGLAVGWIAVLPAIAAVAAFVGLVTRLGPLSLSGAESTWWLPLPVDRRSLLRPAAYRWPGIGLVVGAVCGAAISFAMPAGPAAMAGTTALFAALTVTLVITAGRLQSRPTAHRAIRVAADLVTAGVPLFGILMALSRTAPPGTTWIALPVAVVLLVVAIGLAVSWDRRLGDVHAVSLRHSGAVTDEALVAVLSLDTRALGRALAVRTESPRRARSSTMRWLTRVPRAWRPQAALITSDVLLFLRTPRQPVQVLVALGLPVLGLLVPDPGPASTIVLLLIGAYLASLATVEGARRAQISPGLDAAFPIGQRDVRLTRMALPIVVMEFWFIVITAVLGWRFGDPAWWVLLGMLSAPAWAAAAVRGAYRPNATFGGPTITSPMGALPPGLASSAVKGPDIAVIGSVPIVVALILGSTHPELLSLQVLLSGIAVAVALHQKTENPEEANPREKP</sequence>
<dbReference type="InterPro" id="IPR046264">
    <property type="entry name" value="DUF6297"/>
</dbReference>
<protein>
    <recommendedName>
        <fullName evidence="4">ABC-2 type transport system permease protein</fullName>
    </recommendedName>
</protein>
<evidence type="ECO:0008006" key="4">
    <source>
        <dbReference type="Google" id="ProtNLM"/>
    </source>
</evidence>
<feature type="transmembrane region" description="Helical" evidence="1">
    <location>
        <begin position="34"/>
        <end position="53"/>
    </location>
</feature>
<organism evidence="2 3">
    <name type="scientific">Kineosporia mesophila</name>
    <dbReference type="NCBI Taxonomy" id="566012"/>
    <lineage>
        <taxon>Bacteria</taxon>
        <taxon>Bacillati</taxon>
        <taxon>Actinomycetota</taxon>
        <taxon>Actinomycetes</taxon>
        <taxon>Kineosporiales</taxon>
        <taxon>Kineosporiaceae</taxon>
        <taxon>Kineosporia</taxon>
    </lineage>
</organism>
<dbReference type="Proteomes" id="UP001501074">
    <property type="component" value="Unassembled WGS sequence"/>
</dbReference>
<evidence type="ECO:0000313" key="2">
    <source>
        <dbReference type="EMBL" id="GAA3617948.1"/>
    </source>
</evidence>
<proteinExistence type="predicted"/>